<evidence type="ECO:0000256" key="2">
    <source>
        <dbReference type="ARBA" id="ARBA00023043"/>
    </source>
</evidence>
<protein>
    <submittedName>
        <fullName evidence="7">Ankyrin repeat protein</fullName>
    </submittedName>
</protein>
<dbReference type="InterPro" id="IPR036770">
    <property type="entry name" value="Ankyrin_rpt-contain_sf"/>
</dbReference>
<dbReference type="SMART" id="SM00248">
    <property type="entry name" value="ANK"/>
    <property type="match status" value="2"/>
</dbReference>
<accession>A0ABR1W4X0</accession>
<feature type="region of interest" description="Disordered" evidence="4">
    <location>
        <begin position="1100"/>
        <end position="1134"/>
    </location>
</feature>
<feature type="repeat" description="ANK" evidence="3">
    <location>
        <begin position="971"/>
        <end position="1003"/>
    </location>
</feature>
<feature type="region of interest" description="Disordered" evidence="4">
    <location>
        <begin position="401"/>
        <end position="426"/>
    </location>
</feature>
<dbReference type="InterPro" id="IPR014756">
    <property type="entry name" value="Ig_E-set"/>
</dbReference>
<dbReference type="Proteomes" id="UP001446871">
    <property type="component" value="Unassembled WGS sequence"/>
</dbReference>
<organism evidence="7 8">
    <name type="scientific">Apiospora saccharicola</name>
    <dbReference type="NCBI Taxonomy" id="335842"/>
    <lineage>
        <taxon>Eukaryota</taxon>
        <taxon>Fungi</taxon>
        <taxon>Dikarya</taxon>
        <taxon>Ascomycota</taxon>
        <taxon>Pezizomycotina</taxon>
        <taxon>Sordariomycetes</taxon>
        <taxon>Xylariomycetidae</taxon>
        <taxon>Amphisphaeriales</taxon>
        <taxon>Apiosporaceae</taxon>
        <taxon>Apiospora</taxon>
    </lineage>
</organism>
<feature type="compositionally biased region" description="Low complexity" evidence="4">
    <location>
        <begin position="89"/>
        <end position="103"/>
    </location>
</feature>
<feature type="repeat" description="ANK" evidence="3">
    <location>
        <begin position="1004"/>
        <end position="1036"/>
    </location>
</feature>
<dbReference type="InterPro" id="IPR013783">
    <property type="entry name" value="Ig-like_fold"/>
</dbReference>
<dbReference type="Pfam" id="PF01833">
    <property type="entry name" value="TIG"/>
    <property type="match status" value="1"/>
</dbReference>
<feature type="region of interest" description="Disordered" evidence="4">
    <location>
        <begin position="236"/>
        <end position="255"/>
    </location>
</feature>
<dbReference type="Gene3D" id="2.60.40.10">
    <property type="entry name" value="Immunoglobulins"/>
    <property type="match status" value="1"/>
</dbReference>
<dbReference type="Pfam" id="PF25603">
    <property type="entry name" value="SPT23_MGA2_DBD"/>
    <property type="match status" value="2"/>
</dbReference>
<evidence type="ECO:0000259" key="6">
    <source>
        <dbReference type="SMART" id="SM00429"/>
    </source>
</evidence>
<proteinExistence type="predicted"/>
<feature type="region of interest" description="Disordered" evidence="4">
    <location>
        <begin position="64"/>
        <end position="112"/>
    </location>
</feature>
<evidence type="ECO:0000313" key="8">
    <source>
        <dbReference type="Proteomes" id="UP001446871"/>
    </source>
</evidence>
<evidence type="ECO:0000256" key="3">
    <source>
        <dbReference type="PROSITE-ProRule" id="PRU00023"/>
    </source>
</evidence>
<dbReference type="Pfam" id="PF13857">
    <property type="entry name" value="Ank_5"/>
    <property type="match status" value="1"/>
</dbReference>
<feature type="transmembrane region" description="Helical" evidence="5">
    <location>
        <begin position="1350"/>
        <end position="1371"/>
    </location>
</feature>
<evidence type="ECO:0000256" key="5">
    <source>
        <dbReference type="SAM" id="Phobius"/>
    </source>
</evidence>
<feature type="region of interest" description="Disordered" evidence="4">
    <location>
        <begin position="545"/>
        <end position="642"/>
    </location>
</feature>
<feature type="compositionally biased region" description="Polar residues" evidence="4">
    <location>
        <begin position="601"/>
        <end position="621"/>
    </location>
</feature>
<keyword evidence="8" id="KW-1185">Reference proteome</keyword>
<dbReference type="CDD" id="cd00102">
    <property type="entry name" value="IPT"/>
    <property type="match status" value="1"/>
</dbReference>
<reference evidence="7 8" key="1">
    <citation type="submission" date="2023-01" db="EMBL/GenBank/DDBJ databases">
        <title>Analysis of 21 Apiospora genomes using comparative genomics revels a genus with tremendous synthesis potential of carbohydrate active enzymes and secondary metabolites.</title>
        <authorList>
            <person name="Sorensen T."/>
        </authorList>
    </citation>
    <scope>NUCLEOTIDE SEQUENCE [LARGE SCALE GENOMIC DNA]</scope>
    <source>
        <strain evidence="7 8">CBS 83171</strain>
    </source>
</reference>
<feature type="domain" description="IPT/TIG" evidence="6">
    <location>
        <begin position="785"/>
        <end position="875"/>
    </location>
</feature>
<gene>
    <name evidence="7" type="ORF">PG996_003680</name>
</gene>
<dbReference type="InterPro" id="IPR002110">
    <property type="entry name" value="Ankyrin_rpt"/>
</dbReference>
<comment type="caution">
    <text evidence="7">The sequence shown here is derived from an EMBL/GenBank/DDBJ whole genome shotgun (WGS) entry which is preliminary data.</text>
</comment>
<dbReference type="PROSITE" id="PS50088">
    <property type="entry name" value="ANK_REPEAT"/>
    <property type="match status" value="2"/>
</dbReference>
<dbReference type="SUPFAM" id="SSF81296">
    <property type="entry name" value="E set domains"/>
    <property type="match status" value="1"/>
</dbReference>
<dbReference type="Gene3D" id="1.25.40.20">
    <property type="entry name" value="Ankyrin repeat-containing domain"/>
    <property type="match status" value="1"/>
</dbReference>
<sequence>MPADGHNVFGGAFDPDLGMPSTAYNGEFIFDTDDLNADNAGLFGLDAGDSAALQTFDPAALGESKNLFATPGRPEQELNFSPPSHRDSSSSGSSRRSADSNSPKTSHTSGDVMMTEDASFAEWKPYDALANGHDTNIDMLSGHSLDQSVDPSTHFDDSNFFDFASASSSPSAPPTNGNISLSPEDHSVVSAKSPSLHRKGHGKAPSVSTLHLTGPATLTHAQQYAFTNGKAVGSREASPMFSSHESSPAGMFKDSPSSDVNMNITSDSFNFRIPAPNAGWPAQVPFSARHGAGMQQNVHTGVLAAPGPGVAYSGLAFEGKATLRIQPTPLKSRVETQIPIKLTFHNLPSTIKRLHLPRHSISKAKLLHKGPVESAPDMLELYTMLVCTSAMQDEKKRCKAFEQAAKASRPTSPNPGPEADEVKPQNGGEVRICHGCITRERKRAGRKKNKKPEEDELWDKYQSYRAIVFNTQEVKEWQVATDTGIGMTPPPGTMQVDAPMRIACYCRHHQEKMGFQVIFTLKDFQNNVIVQEMSNAIMITDDHKTHLPPTVGTTTSTAETQADSMPQEAPLPFRQTQSSSDLQGLQRGTPLQNAGPKQHNSHTASTTPTPRNLSRQASPTSPAGPAAKRRKPSSTNKLPQGLAMTRLETVQPPGAPLNNTQNDGSIISSATSPFSPAVNNFPMTSGPMFQQPPPMNGMQQPFATGPLTPNSNNNELYPGNSRNMSIDNMPLTQPMYSAPASAHPSRAPSPNHLRNDMNVLQQQNPLSQGIFNNTPVGMNSIRSPSPTIHKIIPGEGPKDGGIEVTVLGSGFTNGGLEVMFGDKRALTTTYWGTSSLVCLLPPSHVAGNVLVRIMHPQLPDQQPAYGSKQAIFRYIDDSEEQLMRTALVCLGNKLGGTIQDATDIAKSIINSRANPGGWGLSPGGGNPVSGGYNFREAQRECIESGLMKILDLIDLDDSVNKARINIRKSATGQTMLHLGCSLGMSRFVAGLLSRGANIHSRDKGGFTPLHFAAMNNHATIVRRLMIFGADPTMRSLSGLTAADLCQRADGSREVLRALRSVERNARSRSRGSLHSRVNSATSLSSLWGSREPLEMSAYHDEPLTDASGSGESSDDDYEDSSEEFDSQSGEPKEFLQMRRRSMPHNHRLPELVSPPPAGIPAGMASPGAAMTALQGRVLQQWQAVLHNWQQFQMPQMPQLPGRNDYHNMINNAHLMQRFASLVPNIGGSRPGSADEHGPRDGDKQWWEITSLFGAKDSPPPAYEELFPQNQQSLDAKQASAAAAAAEYEADAKCAVLYDQTEESSTAESSKTRQVPHLLQIGRKNAITKEQQEDLQRAHAERLKTGSSDKMLWFVWLPLLIFIVGMMVFNGAPAVIQGVTKFGQLVADMTATPQQTLEQLGGYQAVVEAV</sequence>
<feature type="compositionally biased region" description="Acidic residues" evidence="4">
    <location>
        <begin position="1112"/>
        <end position="1125"/>
    </location>
</feature>
<dbReference type="SMART" id="SM00429">
    <property type="entry name" value="IPT"/>
    <property type="match status" value="1"/>
</dbReference>
<dbReference type="InterPro" id="IPR002909">
    <property type="entry name" value="IPT_dom"/>
</dbReference>
<dbReference type="SUPFAM" id="SSF48403">
    <property type="entry name" value="Ankyrin repeat"/>
    <property type="match status" value="1"/>
</dbReference>
<dbReference type="PANTHER" id="PTHR24171">
    <property type="entry name" value="ANKYRIN REPEAT DOMAIN-CONTAINING PROTEIN 39-RELATED"/>
    <property type="match status" value="1"/>
</dbReference>
<evidence type="ECO:0000256" key="4">
    <source>
        <dbReference type="SAM" id="MobiDB-lite"/>
    </source>
</evidence>
<evidence type="ECO:0000313" key="7">
    <source>
        <dbReference type="EMBL" id="KAK8077510.1"/>
    </source>
</evidence>
<keyword evidence="5" id="KW-0472">Membrane</keyword>
<dbReference type="PANTHER" id="PTHR24171:SF8">
    <property type="entry name" value="BRCA1-ASSOCIATED RING DOMAIN PROTEIN 1"/>
    <property type="match status" value="1"/>
</dbReference>
<feature type="compositionally biased region" description="Polar residues" evidence="4">
    <location>
        <begin position="551"/>
        <end position="564"/>
    </location>
</feature>
<name>A0ABR1W4X0_9PEZI</name>
<dbReference type="InterPro" id="IPR057962">
    <property type="entry name" value="SPT23_MGA2_DBD"/>
</dbReference>
<keyword evidence="1" id="KW-0677">Repeat</keyword>
<dbReference type="PROSITE" id="PS50297">
    <property type="entry name" value="ANK_REP_REGION"/>
    <property type="match status" value="2"/>
</dbReference>
<dbReference type="EMBL" id="JAQQWM010000002">
    <property type="protein sequence ID" value="KAK8077510.1"/>
    <property type="molecule type" value="Genomic_DNA"/>
</dbReference>
<evidence type="ECO:0000256" key="1">
    <source>
        <dbReference type="ARBA" id="ARBA00022737"/>
    </source>
</evidence>
<keyword evidence="2 3" id="KW-0040">ANK repeat</keyword>
<keyword evidence="5" id="KW-0812">Transmembrane</keyword>
<feature type="compositionally biased region" description="Polar residues" evidence="4">
    <location>
        <begin position="574"/>
        <end position="583"/>
    </location>
</feature>
<keyword evidence="5" id="KW-1133">Transmembrane helix</keyword>